<reference evidence="2 3" key="1">
    <citation type="submission" date="2013-05" db="EMBL/GenBank/DDBJ databases">
        <title>Drechslerella stenobrocha genome reveals carnivorous origination and mechanical trapping mechanism of predatory fungi.</title>
        <authorList>
            <person name="Liu X."/>
            <person name="Zhang W."/>
            <person name="Liu K."/>
        </authorList>
    </citation>
    <scope>NUCLEOTIDE SEQUENCE [LARGE SCALE GENOMIC DNA]</scope>
    <source>
        <strain evidence="2 3">248</strain>
    </source>
</reference>
<feature type="compositionally biased region" description="Polar residues" evidence="1">
    <location>
        <begin position="74"/>
        <end position="95"/>
    </location>
</feature>
<name>W7HM40_9PEZI</name>
<proteinExistence type="predicted"/>
<gene>
    <name evidence="2" type="ORF">DRE_06989</name>
</gene>
<dbReference type="AlphaFoldDB" id="W7HM40"/>
<feature type="region of interest" description="Disordered" evidence="1">
    <location>
        <begin position="37"/>
        <end position="112"/>
    </location>
</feature>
<dbReference type="Gene3D" id="1.10.600.10">
    <property type="entry name" value="Farnesyl Diphosphate Synthase"/>
    <property type="match status" value="1"/>
</dbReference>
<dbReference type="SUPFAM" id="SSF48576">
    <property type="entry name" value="Terpenoid synthases"/>
    <property type="match status" value="1"/>
</dbReference>
<dbReference type="EMBL" id="KI966445">
    <property type="protein sequence ID" value="EWC44164.1"/>
    <property type="molecule type" value="Genomic_DNA"/>
</dbReference>
<feature type="compositionally biased region" description="Polar residues" evidence="1">
    <location>
        <begin position="38"/>
        <end position="65"/>
    </location>
</feature>
<evidence type="ECO:0000256" key="1">
    <source>
        <dbReference type="SAM" id="MobiDB-lite"/>
    </source>
</evidence>
<accession>W7HM40</accession>
<sequence>MACSNFASERPAVGLRGRAANEKRFSLSGGIEFLSLGHPSSTSNHQSKPSTDTSRTLVPVNSGTNKLRRRHSTKNPYSRINTKAPTERVSFNVSKSPVCDPQTKDLSSPSLKKTNPLTSFRLLKVSIMDSMSKDKAEKTRGSFLRKIFTGGKAHEGPGGLNAVTKSDGPKSPVAKGTGSDLRDIRFYLGNDSLKICRQLCRIQDEDEKNIHILSHRVGSLPFSVRQFDTEDAPHNLLVPATVIENRADEDEQEMMKVFMENFISMLPSGCDKISRKANPAGLVFRLLPSPLIPAAARYLGAAFWLWLCAIDDQIEQLGQKDFEEAIEEIKKVFNSEVPSDTESRVVQTSYALRDLVESTELEPALAADTVTLGWRRCFLDAIMEILYAFEGERPLLDQFQRGEEKVKLADWMMLRLVTISARPFMVLARASLGQRPALSPVGNTVKSAVATGASTRRGRSDSAQTFTPDLEWEDDVSRLEVLAQCAMGLENDILGWEKDHAEENILNSVEILFQVSQHRQSAMREMVLMHNYIVNQMCLLAETVLAKHPGYPQTPPQSPARTLFRVDTSRGPSSPPPVIKALAFPTPPSPTTPKFADGKMTWRAKSKAQRVDSGPEGALPGQVQYIMVLMGFIQGMAVWTSKAKRYAV</sequence>
<dbReference type="Pfam" id="PF19086">
    <property type="entry name" value="Terpene_syn_C_2"/>
    <property type="match status" value="1"/>
</dbReference>
<dbReference type="Proteomes" id="UP000024837">
    <property type="component" value="Unassembled WGS sequence"/>
</dbReference>
<dbReference type="InterPro" id="IPR008949">
    <property type="entry name" value="Isoprenoid_synthase_dom_sf"/>
</dbReference>
<dbReference type="OrthoDB" id="1731983at2759"/>
<evidence type="ECO:0000313" key="2">
    <source>
        <dbReference type="EMBL" id="EWC44164.1"/>
    </source>
</evidence>
<evidence type="ECO:0000313" key="3">
    <source>
        <dbReference type="Proteomes" id="UP000024837"/>
    </source>
</evidence>
<keyword evidence="3" id="KW-1185">Reference proteome</keyword>
<dbReference type="HOGENOM" id="CLU_417971_0_0_1"/>
<organism evidence="2 3">
    <name type="scientific">Drechslerella stenobrocha 248</name>
    <dbReference type="NCBI Taxonomy" id="1043628"/>
    <lineage>
        <taxon>Eukaryota</taxon>
        <taxon>Fungi</taxon>
        <taxon>Dikarya</taxon>
        <taxon>Ascomycota</taxon>
        <taxon>Pezizomycotina</taxon>
        <taxon>Orbiliomycetes</taxon>
        <taxon>Orbiliales</taxon>
        <taxon>Orbiliaceae</taxon>
        <taxon>Drechslerella</taxon>
    </lineage>
</organism>
<protein>
    <submittedName>
        <fullName evidence="2">Uncharacterized protein</fullName>
    </submittedName>
</protein>
<feature type="region of interest" description="Disordered" evidence="1">
    <location>
        <begin position="155"/>
        <end position="177"/>
    </location>
</feature>